<evidence type="ECO:0000313" key="2">
    <source>
        <dbReference type="EMBL" id="KAH7245252.1"/>
    </source>
</evidence>
<accession>A0A8K0RX95</accession>
<sequence>MELRHGRMMPLFLLVPICCDGKGGFTRLEYKSFLFTHHLPYSSKVAQKVSSSIFGLPSNLSRDNSVSSRPDPNTNSVISESITDLILVLRSKTVKWGDKMGNKIFRYRST</sequence>
<dbReference type="AlphaFoldDB" id="A0A8K0RX95"/>
<proteinExistence type="predicted"/>
<name>A0A8K0RX95_9HYPO</name>
<organism evidence="2 3">
    <name type="scientific">Fusarium tricinctum</name>
    <dbReference type="NCBI Taxonomy" id="61284"/>
    <lineage>
        <taxon>Eukaryota</taxon>
        <taxon>Fungi</taxon>
        <taxon>Dikarya</taxon>
        <taxon>Ascomycota</taxon>
        <taxon>Pezizomycotina</taxon>
        <taxon>Sordariomycetes</taxon>
        <taxon>Hypocreomycetidae</taxon>
        <taxon>Hypocreales</taxon>
        <taxon>Nectriaceae</taxon>
        <taxon>Fusarium</taxon>
        <taxon>Fusarium tricinctum species complex</taxon>
    </lineage>
</organism>
<gene>
    <name evidence="2" type="ORF">BKA59DRAFT_170596</name>
</gene>
<evidence type="ECO:0000313" key="3">
    <source>
        <dbReference type="Proteomes" id="UP000813427"/>
    </source>
</evidence>
<reference evidence="2" key="1">
    <citation type="journal article" date="2021" name="Nat. Commun.">
        <title>Genetic determinants of endophytism in the Arabidopsis root mycobiome.</title>
        <authorList>
            <person name="Mesny F."/>
            <person name="Miyauchi S."/>
            <person name="Thiergart T."/>
            <person name="Pickel B."/>
            <person name="Atanasova L."/>
            <person name="Karlsson M."/>
            <person name="Huettel B."/>
            <person name="Barry K.W."/>
            <person name="Haridas S."/>
            <person name="Chen C."/>
            <person name="Bauer D."/>
            <person name="Andreopoulos W."/>
            <person name="Pangilinan J."/>
            <person name="LaButti K."/>
            <person name="Riley R."/>
            <person name="Lipzen A."/>
            <person name="Clum A."/>
            <person name="Drula E."/>
            <person name="Henrissat B."/>
            <person name="Kohler A."/>
            <person name="Grigoriev I.V."/>
            <person name="Martin F.M."/>
            <person name="Hacquard S."/>
        </authorList>
    </citation>
    <scope>NUCLEOTIDE SEQUENCE</scope>
    <source>
        <strain evidence="2">MPI-SDFR-AT-0068</strain>
    </source>
</reference>
<evidence type="ECO:0000256" key="1">
    <source>
        <dbReference type="SAM" id="MobiDB-lite"/>
    </source>
</evidence>
<dbReference type="Proteomes" id="UP000813427">
    <property type="component" value="Unassembled WGS sequence"/>
</dbReference>
<protein>
    <submittedName>
        <fullName evidence="2">Uncharacterized protein</fullName>
    </submittedName>
</protein>
<keyword evidence="3" id="KW-1185">Reference proteome</keyword>
<comment type="caution">
    <text evidence="2">The sequence shown here is derived from an EMBL/GenBank/DDBJ whole genome shotgun (WGS) entry which is preliminary data.</text>
</comment>
<feature type="region of interest" description="Disordered" evidence="1">
    <location>
        <begin position="56"/>
        <end position="77"/>
    </location>
</feature>
<dbReference type="EMBL" id="JAGPXF010000004">
    <property type="protein sequence ID" value="KAH7245252.1"/>
    <property type="molecule type" value="Genomic_DNA"/>
</dbReference>